<dbReference type="OrthoDB" id="9806195at2"/>
<dbReference type="InterPro" id="IPR036010">
    <property type="entry name" value="2Fe-2S_ferredoxin-like_sf"/>
</dbReference>
<dbReference type="PROSITE" id="PS51085">
    <property type="entry name" value="2FE2S_FER_2"/>
    <property type="match status" value="1"/>
</dbReference>
<dbReference type="GO" id="GO:0016491">
    <property type="term" value="F:oxidoreductase activity"/>
    <property type="evidence" value="ECO:0007669"/>
    <property type="project" value="InterPro"/>
</dbReference>
<dbReference type="InterPro" id="IPR050415">
    <property type="entry name" value="MRET"/>
</dbReference>
<dbReference type="Proteomes" id="UP000031535">
    <property type="component" value="Unassembled WGS sequence"/>
</dbReference>
<dbReference type="Pfam" id="PF00175">
    <property type="entry name" value="NAD_binding_1"/>
    <property type="match status" value="1"/>
</dbReference>
<comment type="cofactor">
    <cofactor evidence="2">
        <name>[2Fe-2S] cluster</name>
        <dbReference type="ChEBI" id="CHEBI:190135"/>
    </cofactor>
</comment>
<dbReference type="PATRIC" id="fig|226910.6.peg.393"/>
<dbReference type="InterPro" id="IPR001041">
    <property type="entry name" value="2Fe-2S_ferredoxin-type"/>
</dbReference>
<dbReference type="PROSITE" id="PS51384">
    <property type="entry name" value="FAD_FR"/>
    <property type="match status" value="1"/>
</dbReference>
<dbReference type="InterPro" id="IPR012675">
    <property type="entry name" value="Beta-grasp_dom_sf"/>
</dbReference>
<dbReference type="InterPro" id="IPR017927">
    <property type="entry name" value="FAD-bd_FR_type"/>
</dbReference>
<dbReference type="PANTHER" id="PTHR47354">
    <property type="entry name" value="NADH OXIDOREDUCTASE HCR"/>
    <property type="match status" value="1"/>
</dbReference>
<dbReference type="RefSeq" id="WP_084614766.1">
    <property type="nucleotide sequence ID" value="NZ_JXDG01000003.1"/>
</dbReference>
<dbReference type="PRINTS" id="PR00410">
    <property type="entry name" value="PHEHYDRXLASE"/>
</dbReference>
<dbReference type="Pfam" id="PF00111">
    <property type="entry name" value="Fer2"/>
    <property type="match status" value="1"/>
</dbReference>
<dbReference type="Gene3D" id="2.40.30.10">
    <property type="entry name" value="Translation factors"/>
    <property type="match status" value="1"/>
</dbReference>
<dbReference type="SUPFAM" id="SSF52343">
    <property type="entry name" value="Ferredoxin reductase-like, C-terminal NADP-linked domain"/>
    <property type="match status" value="1"/>
</dbReference>
<dbReference type="InterPro" id="IPR017938">
    <property type="entry name" value="Riboflavin_synthase-like_b-brl"/>
</dbReference>
<keyword evidence="1" id="KW-0411">Iron-sulfur</keyword>
<name>A0A0C2I9V5_9PSED</name>
<protein>
    <submittedName>
        <fullName evidence="5">Uncharacterized protein</fullName>
    </submittedName>
</protein>
<dbReference type="GO" id="GO:0051536">
    <property type="term" value="F:iron-sulfur cluster binding"/>
    <property type="evidence" value="ECO:0007669"/>
    <property type="project" value="UniProtKB-KW"/>
</dbReference>
<keyword evidence="1" id="KW-0479">Metal-binding</keyword>
<evidence type="ECO:0000313" key="6">
    <source>
        <dbReference type="Proteomes" id="UP000031535"/>
    </source>
</evidence>
<accession>A0A0C2I9V5</accession>
<reference evidence="5 6" key="1">
    <citation type="submission" date="2015-01" db="EMBL/GenBank/DDBJ databases">
        <title>Complete genome of Pseudomonas batumici UCM B-321 producer of the batumin antibiotic with strong antistaphilococcal and potential anticancer activity.</title>
        <authorList>
            <person name="Klochko V.V."/>
            <person name="Zelena L.B."/>
            <person name="Elena K.A."/>
            <person name="Reva O.N."/>
        </authorList>
    </citation>
    <scope>NUCLEOTIDE SEQUENCE [LARGE SCALE GENOMIC DNA]</scope>
    <source>
        <strain evidence="5 6">UCM B-321</strain>
    </source>
</reference>
<organism evidence="5 6">
    <name type="scientific">Pseudomonas batumici</name>
    <dbReference type="NCBI Taxonomy" id="226910"/>
    <lineage>
        <taxon>Bacteria</taxon>
        <taxon>Pseudomonadati</taxon>
        <taxon>Pseudomonadota</taxon>
        <taxon>Gammaproteobacteria</taxon>
        <taxon>Pseudomonadales</taxon>
        <taxon>Pseudomonadaceae</taxon>
        <taxon>Pseudomonas</taxon>
    </lineage>
</organism>
<gene>
    <name evidence="5" type="ORF">UCMB321_0393</name>
</gene>
<dbReference type="CDD" id="cd00207">
    <property type="entry name" value="fer2"/>
    <property type="match status" value="1"/>
</dbReference>
<comment type="caution">
    <text evidence="5">The sequence shown here is derived from an EMBL/GenBank/DDBJ whole genome shotgun (WGS) entry which is preliminary data.</text>
</comment>
<proteinExistence type="predicted"/>
<dbReference type="InterPro" id="IPR001433">
    <property type="entry name" value="OxRdtase_FAD/NAD-bd"/>
</dbReference>
<sequence>MLSFFKKKSPFVGQVGSTPCQLHQKKTILDSLLEQGLDVPYSCQVGACQKCLVKVVHGQARSLIDLSHCLTPSQIAQGYVLACQAVPQSDVHLDFLHKLDGATDSLSARIENIEPMNEYISRVTLSSGCAVQVGQSVTLTIPGTTDGRSYSVVNVSPGRLAVDVARRESGIYSQWLCDSAHIHQELNISAAFGKFGASLNELSAEADRCVAVAGGSGLGVVLGVLEGRLREYPMASVLLMHAVRYSSHRYDGSRLEAMKKKYSAFDYRVAVSREPSPSSAMVAERVPAMLHEMFQAKEGDRLKGTEHFLMCGSQSLVNACLEVLKTHAVKSHQWEIESFGNN</sequence>
<dbReference type="Gene3D" id="3.40.50.80">
    <property type="entry name" value="Nucleotide-binding domain of ferredoxin-NADP reductase (FNR) module"/>
    <property type="match status" value="1"/>
</dbReference>
<feature type="domain" description="FAD-binding FR-type" evidence="4">
    <location>
        <begin position="103"/>
        <end position="198"/>
    </location>
</feature>
<feature type="domain" description="2Fe-2S ferredoxin-type" evidence="3">
    <location>
        <begin position="1"/>
        <end position="99"/>
    </location>
</feature>
<evidence type="ECO:0000259" key="3">
    <source>
        <dbReference type="PROSITE" id="PS51085"/>
    </source>
</evidence>
<evidence type="ECO:0000259" key="4">
    <source>
        <dbReference type="PROSITE" id="PS51384"/>
    </source>
</evidence>
<evidence type="ECO:0000256" key="1">
    <source>
        <dbReference type="ARBA" id="ARBA00023014"/>
    </source>
</evidence>
<dbReference type="EMBL" id="JXDG01000003">
    <property type="protein sequence ID" value="KIH86026.1"/>
    <property type="molecule type" value="Genomic_DNA"/>
</dbReference>
<dbReference type="STRING" id="226910.UCMB321_0393"/>
<evidence type="ECO:0000256" key="2">
    <source>
        <dbReference type="ARBA" id="ARBA00034078"/>
    </source>
</evidence>
<dbReference type="Gene3D" id="3.10.20.30">
    <property type="match status" value="1"/>
</dbReference>
<dbReference type="AlphaFoldDB" id="A0A0C2I9V5"/>
<dbReference type="SUPFAM" id="SSF63380">
    <property type="entry name" value="Riboflavin synthase domain-like"/>
    <property type="match status" value="1"/>
</dbReference>
<dbReference type="PANTHER" id="PTHR47354:SF5">
    <property type="entry name" value="PROTEIN RFBI"/>
    <property type="match status" value="1"/>
</dbReference>
<keyword evidence="6" id="KW-1185">Reference proteome</keyword>
<dbReference type="InterPro" id="IPR039261">
    <property type="entry name" value="FNR_nucleotide-bd"/>
</dbReference>
<keyword evidence="1" id="KW-0408">Iron</keyword>
<dbReference type="SUPFAM" id="SSF54292">
    <property type="entry name" value="2Fe-2S ferredoxin-like"/>
    <property type="match status" value="1"/>
</dbReference>
<evidence type="ECO:0000313" key="5">
    <source>
        <dbReference type="EMBL" id="KIH86026.1"/>
    </source>
</evidence>